<protein>
    <submittedName>
        <fullName evidence="1">Uncharacterized protein</fullName>
    </submittedName>
</protein>
<dbReference type="Proteomes" id="UP000887159">
    <property type="component" value="Unassembled WGS sequence"/>
</dbReference>
<dbReference type="AlphaFoldDB" id="A0A8X6VSM0"/>
<comment type="caution">
    <text evidence="1">The sequence shown here is derived from an EMBL/GenBank/DDBJ whole genome shotgun (WGS) entry which is preliminary data.</text>
</comment>
<evidence type="ECO:0000313" key="1">
    <source>
        <dbReference type="EMBL" id="GFY21383.1"/>
    </source>
</evidence>
<keyword evidence="2" id="KW-1185">Reference proteome</keyword>
<name>A0A8X6VSM0_TRICX</name>
<reference evidence="1" key="1">
    <citation type="submission" date="2020-08" db="EMBL/GenBank/DDBJ databases">
        <title>Multicomponent nature underlies the extraordinary mechanical properties of spider dragline silk.</title>
        <authorList>
            <person name="Kono N."/>
            <person name="Nakamura H."/>
            <person name="Mori M."/>
            <person name="Yoshida Y."/>
            <person name="Ohtoshi R."/>
            <person name="Malay A.D."/>
            <person name="Moran D.A.P."/>
            <person name="Tomita M."/>
            <person name="Numata K."/>
            <person name="Arakawa K."/>
        </authorList>
    </citation>
    <scope>NUCLEOTIDE SEQUENCE</scope>
</reference>
<dbReference type="EMBL" id="BMAU01021357">
    <property type="protein sequence ID" value="GFY21383.1"/>
    <property type="molecule type" value="Genomic_DNA"/>
</dbReference>
<proteinExistence type="predicted"/>
<gene>
    <name evidence="1" type="ORF">TNCV_3994271</name>
</gene>
<sequence length="84" mass="9453">MSKVTYTEMSTEAPWLSCDQTLYQIPLDFPKPTIRPVKVSALRASCMSMSNLRISNLALPAPNQCSLSRPSMFYVTEYSPLFIS</sequence>
<evidence type="ECO:0000313" key="2">
    <source>
        <dbReference type="Proteomes" id="UP000887159"/>
    </source>
</evidence>
<organism evidence="1 2">
    <name type="scientific">Trichonephila clavipes</name>
    <name type="common">Golden silk orbweaver</name>
    <name type="synonym">Nephila clavipes</name>
    <dbReference type="NCBI Taxonomy" id="2585209"/>
    <lineage>
        <taxon>Eukaryota</taxon>
        <taxon>Metazoa</taxon>
        <taxon>Ecdysozoa</taxon>
        <taxon>Arthropoda</taxon>
        <taxon>Chelicerata</taxon>
        <taxon>Arachnida</taxon>
        <taxon>Araneae</taxon>
        <taxon>Araneomorphae</taxon>
        <taxon>Entelegynae</taxon>
        <taxon>Araneoidea</taxon>
        <taxon>Nephilidae</taxon>
        <taxon>Trichonephila</taxon>
    </lineage>
</organism>
<accession>A0A8X6VSM0</accession>